<dbReference type="STRING" id="1172194.WQQ_29840"/>
<organism evidence="2 3">
    <name type="scientific">Hydrocarboniphaga effusa AP103</name>
    <dbReference type="NCBI Taxonomy" id="1172194"/>
    <lineage>
        <taxon>Bacteria</taxon>
        <taxon>Pseudomonadati</taxon>
        <taxon>Pseudomonadota</taxon>
        <taxon>Gammaproteobacteria</taxon>
        <taxon>Nevskiales</taxon>
        <taxon>Nevskiaceae</taxon>
        <taxon>Hydrocarboniphaga</taxon>
    </lineage>
</organism>
<gene>
    <name evidence="2" type="ORF">WQQ_29840</name>
</gene>
<dbReference type="OrthoDB" id="8557048at2"/>
<dbReference type="InterPro" id="IPR001206">
    <property type="entry name" value="Diacylglycerol_kinase_cat_dom"/>
</dbReference>
<sequence>MAESLTAAALGAALIHNPRSHRNRSIQLSIPPELPSAVPATTDELRAALAGFAERGTRLLIVSGGDGTLRDILGLLPETFGANWPRIALIAAGNSNSVAIDVGSTSPGSKALQRVLTAAKNDRWSREIRRPAITLRWPDGSREPVFGFFMGAAALTRATQYARENVETGGRWSVITTLIATFYRCIFGGSDWLDGSKMSIAFDDRPALEGRRFLFVATSLHTIMLHIWPFWNDAAGPLRYVEIDAHPRRLGRSLLPLLFGRPTKWMRSAGSGYRSGAATRMRLKLDSPLIVDGEAFAPDREGRVDVEAGPMVHFVSP</sequence>
<dbReference type="AlphaFoldDB" id="I7ZCJ5"/>
<evidence type="ECO:0000313" key="3">
    <source>
        <dbReference type="Proteomes" id="UP000003704"/>
    </source>
</evidence>
<name>I7ZCJ5_9GAMM</name>
<dbReference type="Gene3D" id="3.40.50.10330">
    <property type="entry name" value="Probable inorganic polyphosphate/atp-NAD kinase, domain 1"/>
    <property type="match status" value="1"/>
</dbReference>
<feature type="domain" description="DAGKc" evidence="1">
    <location>
        <begin position="43"/>
        <end position="117"/>
    </location>
</feature>
<evidence type="ECO:0000313" key="2">
    <source>
        <dbReference type="EMBL" id="EIT69402.1"/>
    </source>
</evidence>
<dbReference type="RefSeq" id="WP_007185925.1">
    <property type="nucleotide sequence ID" value="NZ_AKGD01000002.1"/>
</dbReference>
<keyword evidence="3" id="KW-1185">Reference proteome</keyword>
<dbReference type="SUPFAM" id="SSF111331">
    <property type="entry name" value="NAD kinase/diacylglycerol kinase-like"/>
    <property type="match status" value="1"/>
</dbReference>
<reference evidence="2 3" key="1">
    <citation type="journal article" date="2012" name="J. Bacteriol.">
        <title>Genome Sequence of n-Alkane-Degrading Hydrocarboniphaga effusa Strain AP103T (ATCC BAA-332T).</title>
        <authorList>
            <person name="Chang H.K."/>
            <person name="Zylstra G.J."/>
            <person name="Chae J.C."/>
        </authorList>
    </citation>
    <scope>NUCLEOTIDE SEQUENCE [LARGE SCALE GENOMIC DNA]</scope>
    <source>
        <strain evidence="2 3">AP103</strain>
    </source>
</reference>
<dbReference type="GO" id="GO:0016301">
    <property type="term" value="F:kinase activity"/>
    <property type="evidence" value="ECO:0007669"/>
    <property type="project" value="InterPro"/>
</dbReference>
<proteinExistence type="predicted"/>
<dbReference type="Proteomes" id="UP000003704">
    <property type="component" value="Unassembled WGS sequence"/>
</dbReference>
<evidence type="ECO:0000259" key="1">
    <source>
        <dbReference type="Pfam" id="PF00781"/>
    </source>
</evidence>
<accession>I7ZCJ5</accession>
<comment type="caution">
    <text evidence="2">The sequence shown here is derived from an EMBL/GenBank/DDBJ whole genome shotgun (WGS) entry which is preliminary data.</text>
</comment>
<dbReference type="EMBL" id="AKGD01000002">
    <property type="protein sequence ID" value="EIT69402.1"/>
    <property type="molecule type" value="Genomic_DNA"/>
</dbReference>
<protein>
    <recommendedName>
        <fullName evidence="1">DAGKc domain-containing protein</fullName>
    </recommendedName>
</protein>
<dbReference type="InterPro" id="IPR016064">
    <property type="entry name" value="NAD/diacylglycerol_kinase_sf"/>
</dbReference>
<dbReference type="InterPro" id="IPR017438">
    <property type="entry name" value="ATP-NAD_kinase_N"/>
</dbReference>
<dbReference type="Pfam" id="PF00781">
    <property type="entry name" value="DAGK_cat"/>
    <property type="match status" value="1"/>
</dbReference>